<dbReference type="Pfam" id="PF08346">
    <property type="entry name" value="AntA"/>
    <property type="match status" value="1"/>
</dbReference>
<gene>
    <name evidence="3" type="ORF">SAMN05216412_11028</name>
</gene>
<evidence type="ECO:0000313" key="3">
    <source>
        <dbReference type="EMBL" id="SET61102.1"/>
    </source>
</evidence>
<evidence type="ECO:0000259" key="1">
    <source>
        <dbReference type="Pfam" id="PF03374"/>
    </source>
</evidence>
<dbReference type="PANTHER" id="PTHR36180:SF1">
    <property type="entry name" value="ANTA_ANTB ANTIREPRESSOR DOMAIN-CONTAINING PROTEIN"/>
    <property type="match status" value="1"/>
</dbReference>
<dbReference type="GO" id="GO:0003677">
    <property type="term" value="F:DNA binding"/>
    <property type="evidence" value="ECO:0007669"/>
    <property type="project" value="InterPro"/>
</dbReference>
<feature type="domain" description="AntA/AntB antirepressor" evidence="2">
    <location>
        <begin position="20"/>
        <end position="89"/>
    </location>
</feature>
<dbReference type="InterPro" id="IPR013557">
    <property type="entry name" value="AntA/B_antirep"/>
</dbReference>
<reference evidence="3 4" key="1">
    <citation type="submission" date="2016-10" db="EMBL/GenBank/DDBJ databases">
        <authorList>
            <person name="de Groot N.N."/>
        </authorList>
    </citation>
    <scope>NUCLEOTIDE SEQUENCE [LARGE SCALE GENOMIC DNA]</scope>
    <source>
        <strain evidence="3 4">Nl7</strain>
    </source>
</reference>
<dbReference type="InterPro" id="IPR005039">
    <property type="entry name" value="Ant_C"/>
</dbReference>
<evidence type="ECO:0000313" key="4">
    <source>
        <dbReference type="Proteomes" id="UP000183339"/>
    </source>
</evidence>
<accession>A0A1I0FRU2</accession>
<dbReference type="Pfam" id="PF03374">
    <property type="entry name" value="ANT"/>
    <property type="match status" value="1"/>
</dbReference>
<name>A0A1I0FRU2_9PROT</name>
<sequence>MNELIKVEGCTVGNEAVQTVNARELHGFLGVGKDFSTWIRDRVEQYSFLENQDFVCSPVLGSEGRGGHNRKDYHLTLDMAKELSMVERNEKGKQARQYFLACEKRLKSLTVVPTLPDFTNPAIAARAWADEVEAKQAALVQLEAAKPSVEFVQKYAEAESTKCLGDVAKVLGQKPHAFSKRLAEDKVIFKRDGVWIPTQAHVDAGRFVVRVGVSSC</sequence>
<dbReference type="PANTHER" id="PTHR36180">
    <property type="entry name" value="DNA-BINDING PROTEIN-RELATED-RELATED"/>
    <property type="match status" value="1"/>
</dbReference>
<dbReference type="EMBL" id="FOHI01000010">
    <property type="protein sequence ID" value="SET61102.1"/>
    <property type="molecule type" value="Genomic_DNA"/>
</dbReference>
<evidence type="ECO:0000259" key="2">
    <source>
        <dbReference type="Pfam" id="PF08346"/>
    </source>
</evidence>
<proteinExistence type="predicted"/>
<dbReference type="AlphaFoldDB" id="A0A1I0FRU2"/>
<dbReference type="RefSeq" id="WP_074709086.1">
    <property type="nucleotide sequence ID" value="NZ_FOHI01000010.1"/>
</dbReference>
<dbReference type="Proteomes" id="UP000183339">
    <property type="component" value="Unassembled WGS sequence"/>
</dbReference>
<feature type="domain" description="Antirepressor protein C-terminal" evidence="1">
    <location>
        <begin position="141"/>
        <end position="211"/>
    </location>
</feature>
<protein>
    <submittedName>
        <fullName evidence="3">Phage anti-repressor protein</fullName>
    </submittedName>
</protein>
<organism evidence="3 4">
    <name type="scientific">Nitrosospira multiformis</name>
    <dbReference type="NCBI Taxonomy" id="1231"/>
    <lineage>
        <taxon>Bacteria</taxon>
        <taxon>Pseudomonadati</taxon>
        <taxon>Pseudomonadota</taxon>
        <taxon>Betaproteobacteria</taxon>
        <taxon>Nitrosomonadales</taxon>
        <taxon>Nitrosomonadaceae</taxon>
        <taxon>Nitrosospira</taxon>
    </lineage>
</organism>